<keyword evidence="4" id="KW-1185">Reference proteome</keyword>
<evidence type="ECO:0000259" key="2">
    <source>
        <dbReference type="PROSITE" id="PS50948"/>
    </source>
</evidence>
<protein>
    <recommendedName>
        <fullName evidence="2">Apple domain-containing protein</fullName>
    </recommendedName>
</protein>
<evidence type="ECO:0000313" key="4">
    <source>
        <dbReference type="Proteomes" id="UP000799777"/>
    </source>
</evidence>
<gene>
    <name evidence="3" type="ORF">EK21DRAFT_94957</name>
</gene>
<name>A0A9P4GWW9_9PLEO</name>
<dbReference type="AlphaFoldDB" id="A0A9P4GWW9"/>
<proteinExistence type="predicted"/>
<organism evidence="3 4">
    <name type="scientific">Setomelanomma holmii</name>
    <dbReference type="NCBI Taxonomy" id="210430"/>
    <lineage>
        <taxon>Eukaryota</taxon>
        <taxon>Fungi</taxon>
        <taxon>Dikarya</taxon>
        <taxon>Ascomycota</taxon>
        <taxon>Pezizomycotina</taxon>
        <taxon>Dothideomycetes</taxon>
        <taxon>Pleosporomycetidae</taxon>
        <taxon>Pleosporales</taxon>
        <taxon>Pleosporineae</taxon>
        <taxon>Phaeosphaeriaceae</taxon>
        <taxon>Setomelanomma</taxon>
    </lineage>
</organism>
<dbReference type="EMBL" id="ML978353">
    <property type="protein sequence ID" value="KAF2023396.1"/>
    <property type="molecule type" value="Genomic_DNA"/>
</dbReference>
<feature type="compositionally biased region" description="Low complexity" evidence="1">
    <location>
        <begin position="405"/>
        <end position="458"/>
    </location>
</feature>
<evidence type="ECO:0000313" key="3">
    <source>
        <dbReference type="EMBL" id="KAF2023396.1"/>
    </source>
</evidence>
<feature type="domain" description="Apple" evidence="2">
    <location>
        <begin position="274"/>
        <end position="361"/>
    </location>
</feature>
<feature type="compositionally biased region" description="Low complexity" evidence="1">
    <location>
        <begin position="369"/>
        <end position="385"/>
    </location>
</feature>
<feature type="compositionally biased region" description="Low complexity" evidence="1">
    <location>
        <begin position="158"/>
        <end position="171"/>
    </location>
</feature>
<comment type="caution">
    <text evidence="3">The sequence shown here is derived from an EMBL/GenBank/DDBJ whole genome shotgun (WGS) entry which is preliminary data.</text>
</comment>
<feature type="region of interest" description="Disordered" evidence="1">
    <location>
        <begin position="365"/>
        <end position="385"/>
    </location>
</feature>
<feature type="region of interest" description="Disordered" evidence="1">
    <location>
        <begin position="158"/>
        <end position="213"/>
    </location>
</feature>
<evidence type="ECO:0000256" key="1">
    <source>
        <dbReference type="SAM" id="MobiDB-lite"/>
    </source>
</evidence>
<dbReference type="Pfam" id="PF00024">
    <property type="entry name" value="PAN_1"/>
    <property type="match status" value="1"/>
</dbReference>
<dbReference type="Proteomes" id="UP000799777">
    <property type="component" value="Unassembled WGS sequence"/>
</dbReference>
<dbReference type="Gene3D" id="3.50.4.10">
    <property type="entry name" value="Hepatocyte Growth Factor"/>
    <property type="match status" value="1"/>
</dbReference>
<feature type="compositionally biased region" description="Low complexity" evidence="1">
    <location>
        <begin position="185"/>
        <end position="209"/>
    </location>
</feature>
<accession>A0A9P4GWW9</accession>
<reference evidence="3" key="1">
    <citation type="journal article" date="2020" name="Stud. Mycol.">
        <title>101 Dothideomycetes genomes: a test case for predicting lifestyles and emergence of pathogens.</title>
        <authorList>
            <person name="Haridas S."/>
            <person name="Albert R."/>
            <person name="Binder M."/>
            <person name="Bloem J."/>
            <person name="Labutti K."/>
            <person name="Salamov A."/>
            <person name="Andreopoulos B."/>
            <person name="Baker S."/>
            <person name="Barry K."/>
            <person name="Bills G."/>
            <person name="Bluhm B."/>
            <person name="Cannon C."/>
            <person name="Castanera R."/>
            <person name="Culley D."/>
            <person name="Daum C."/>
            <person name="Ezra D."/>
            <person name="Gonzalez J."/>
            <person name="Henrissat B."/>
            <person name="Kuo A."/>
            <person name="Liang C."/>
            <person name="Lipzen A."/>
            <person name="Lutzoni F."/>
            <person name="Magnuson J."/>
            <person name="Mondo S."/>
            <person name="Nolan M."/>
            <person name="Ohm R."/>
            <person name="Pangilinan J."/>
            <person name="Park H.-J."/>
            <person name="Ramirez L."/>
            <person name="Alfaro M."/>
            <person name="Sun H."/>
            <person name="Tritt A."/>
            <person name="Yoshinaga Y."/>
            <person name="Zwiers L.-H."/>
            <person name="Turgeon B."/>
            <person name="Goodwin S."/>
            <person name="Spatafora J."/>
            <person name="Crous P."/>
            <person name="Grigoriev I."/>
        </authorList>
    </citation>
    <scope>NUCLEOTIDE SEQUENCE</scope>
    <source>
        <strain evidence="3">CBS 110217</strain>
    </source>
</reference>
<sequence length="464" mass="47543">MLVAGSPLAVALVWGQDGVTVAANTLIVHLRVPNATRILVSKILAHQPPLQHLSYLHRRPAPLPAQLTKEPLIRAAMVPTTTNRPIRPQELTRARYTSADACIDACNTTPQCVAIVYFYARGSCSLLSAVSADALTMNSATNMCIRCDAGAGAGASSSGSTQSLSATTLSSDDVPLRTSTGSSFSTVPTGTSAAASSSTSELSASQSASRRPRLLETPSAYSVSVISFSTTDVSASFSSTSSPTPSTCPNNSDPTCTPFTGLFQGTCPSNNGNCQSGYKVRCNVIASSPVTIIKPLFREDFAAHDPQAATADACIAACDVQPACVAVLYRPASGAKQCQLYSSVGGSWTTSTGFNVYERICGRGASNMPTPSSTPRTPPSVMNVSSSFASSSSAPLSSSIPTLTLVSQSAGSSDPPSSTPTTSSTSGTSSSITGVLSFSSISSSSSTSSIFSPTPSTLQGRVSF</sequence>
<feature type="region of interest" description="Disordered" evidence="1">
    <location>
        <begin position="405"/>
        <end position="464"/>
    </location>
</feature>
<dbReference type="InterPro" id="IPR003609">
    <property type="entry name" value="Pan_app"/>
</dbReference>
<dbReference type="PROSITE" id="PS50948">
    <property type="entry name" value="PAN"/>
    <property type="match status" value="1"/>
</dbReference>